<dbReference type="AlphaFoldDB" id="A0A6A6MAR0"/>
<sequence length="130" mass="14418">METVVSRVKAQPVEFYKYHLSFSSHGEVMSSDQFQTLVVWQPPLVGWGKLNVDGAWIMSPGSAFWGGLIRDVDGLRRRGFVSSLVEVSSLFYQRPVATRVGGEAGSCIQGSKKMCRLACRLSKDCISRTL</sequence>
<gene>
    <name evidence="1" type="ORF">GH714_000297</name>
</gene>
<organism evidence="1 2">
    <name type="scientific">Hevea brasiliensis</name>
    <name type="common">Para rubber tree</name>
    <name type="synonym">Siphonia brasiliensis</name>
    <dbReference type="NCBI Taxonomy" id="3981"/>
    <lineage>
        <taxon>Eukaryota</taxon>
        <taxon>Viridiplantae</taxon>
        <taxon>Streptophyta</taxon>
        <taxon>Embryophyta</taxon>
        <taxon>Tracheophyta</taxon>
        <taxon>Spermatophyta</taxon>
        <taxon>Magnoliopsida</taxon>
        <taxon>eudicotyledons</taxon>
        <taxon>Gunneridae</taxon>
        <taxon>Pentapetalae</taxon>
        <taxon>rosids</taxon>
        <taxon>fabids</taxon>
        <taxon>Malpighiales</taxon>
        <taxon>Euphorbiaceae</taxon>
        <taxon>Crotonoideae</taxon>
        <taxon>Micrandreae</taxon>
        <taxon>Hevea</taxon>
    </lineage>
</organism>
<evidence type="ECO:0008006" key="3">
    <source>
        <dbReference type="Google" id="ProtNLM"/>
    </source>
</evidence>
<reference evidence="1 2" key="1">
    <citation type="journal article" date="2020" name="Mol. Plant">
        <title>The Chromosome-Based Rubber Tree Genome Provides New Insights into Spurge Genome Evolution and Rubber Biosynthesis.</title>
        <authorList>
            <person name="Liu J."/>
            <person name="Shi C."/>
            <person name="Shi C.C."/>
            <person name="Li W."/>
            <person name="Zhang Q.J."/>
            <person name="Zhang Y."/>
            <person name="Li K."/>
            <person name="Lu H.F."/>
            <person name="Shi C."/>
            <person name="Zhu S.T."/>
            <person name="Xiao Z.Y."/>
            <person name="Nan H."/>
            <person name="Yue Y."/>
            <person name="Zhu X.G."/>
            <person name="Wu Y."/>
            <person name="Hong X.N."/>
            <person name="Fan G.Y."/>
            <person name="Tong Y."/>
            <person name="Zhang D."/>
            <person name="Mao C.L."/>
            <person name="Liu Y.L."/>
            <person name="Hao S.J."/>
            <person name="Liu W.Q."/>
            <person name="Lv M.Q."/>
            <person name="Zhang H.B."/>
            <person name="Liu Y."/>
            <person name="Hu-Tang G.R."/>
            <person name="Wang J.P."/>
            <person name="Wang J.H."/>
            <person name="Sun Y.H."/>
            <person name="Ni S.B."/>
            <person name="Chen W.B."/>
            <person name="Zhang X.C."/>
            <person name="Jiao Y.N."/>
            <person name="Eichler E.E."/>
            <person name="Li G.H."/>
            <person name="Liu X."/>
            <person name="Gao L.Z."/>
        </authorList>
    </citation>
    <scope>NUCLEOTIDE SEQUENCE [LARGE SCALE GENOMIC DNA]</scope>
    <source>
        <strain evidence="2">cv. GT1</strain>
        <tissue evidence="1">Leaf</tissue>
    </source>
</reference>
<dbReference type="Proteomes" id="UP000467840">
    <property type="component" value="Chromosome 14"/>
</dbReference>
<dbReference type="EMBL" id="JAAGAX010000006">
    <property type="protein sequence ID" value="KAF2309059.1"/>
    <property type="molecule type" value="Genomic_DNA"/>
</dbReference>
<evidence type="ECO:0000313" key="2">
    <source>
        <dbReference type="Proteomes" id="UP000467840"/>
    </source>
</evidence>
<accession>A0A6A6MAR0</accession>
<evidence type="ECO:0000313" key="1">
    <source>
        <dbReference type="EMBL" id="KAF2309059.1"/>
    </source>
</evidence>
<keyword evidence="2" id="KW-1185">Reference proteome</keyword>
<proteinExistence type="predicted"/>
<name>A0A6A6MAR0_HEVBR</name>
<comment type="caution">
    <text evidence="1">The sequence shown here is derived from an EMBL/GenBank/DDBJ whole genome shotgun (WGS) entry which is preliminary data.</text>
</comment>
<protein>
    <recommendedName>
        <fullName evidence="3">RNase H type-1 domain-containing protein</fullName>
    </recommendedName>
</protein>